<name>A0A4S4EJK4_CAMSN</name>
<feature type="compositionally biased region" description="Basic and acidic residues" evidence="6">
    <location>
        <begin position="936"/>
        <end position="1264"/>
    </location>
</feature>
<proteinExistence type="predicted"/>
<keyword evidence="9" id="KW-1185">Reference proteome</keyword>
<feature type="compositionally biased region" description="Basic and acidic residues" evidence="6">
    <location>
        <begin position="914"/>
        <end position="928"/>
    </location>
</feature>
<comment type="caution">
    <text evidence="8">The sequence shown here is derived from an EMBL/GenBank/DDBJ whole genome shotgun (WGS) entry which is preliminary data.</text>
</comment>
<dbReference type="EMBL" id="SDRB02004230">
    <property type="protein sequence ID" value="THG16185.1"/>
    <property type="molecule type" value="Genomic_DNA"/>
</dbReference>
<reference evidence="8 9" key="1">
    <citation type="journal article" date="2018" name="Proc. Natl. Acad. Sci. U.S.A.">
        <title>Draft genome sequence of Camellia sinensis var. sinensis provides insights into the evolution of the tea genome and tea quality.</title>
        <authorList>
            <person name="Wei C."/>
            <person name="Yang H."/>
            <person name="Wang S."/>
            <person name="Zhao J."/>
            <person name="Liu C."/>
            <person name="Gao L."/>
            <person name="Xia E."/>
            <person name="Lu Y."/>
            <person name="Tai Y."/>
            <person name="She G."/>
            <person name="Sun J."/>
            <person name="Cao H."/>
            <person name="Tong W."/>
            <person name="Gao Q."/>
            <person name="Li Y."/>
            <person name="Deng W."/>
            <person name="Jiang X."/>
            <person name="Wang W."/>
            <person name="Chen Q."/>
            <person name="Zhang S."/>
            <person name="Li H."/>
            <person name="Wu J."/>
            <person name="Wang P."/>
            <person name="Li P."/>
            <person name="Shi C."/>
            <person name="Zheng F."/>
            <person name="Jian J."/>
            <person name="Huang B."/>
            <person name="Shan D."/>
            <person name="Shi M."/>
            <person name="Fang C."/>
            <person name="Yue Y."/>
            <person name="Li F."/>
            <person name="Li D."/>
            <person name="Wei S."/>
            <person name="Han B."/>
            <person name="Jiang C."/>
            <person name="Yin Y."/>
            <person name="Xia T."/>
            <person name="Zhang Z."/>
            <person name="Bennetzen J.L."/>
            <person name="Zhao S."/>
            <person name="Wan X."/>
        </authorList>
    </citation>
    <scope>NUCLEOTIDE SEQUENCE [LARGE SCALE GENOMIC DNA]</scope>
    <source>
        <strain evidence="9">cv. Shuchazao</strain>
        <tissue evidence="8">Leaf</tissue>
    </source>
</reference>
<protein>
    <recommendedName>
        <fullName evidence="7">Zinc finger PHD-type domain-containing protein</fullName>
    </recommendedName>
</protein>
<evidence type="ECO:0000313" key="8">
    <source>
        <dbReference type="EMBL" id="THG16185.1"/>
    </source>
</evidence>
<feature type="region of interest" description="Disordered" evidence="6">
    <location>
        <begin position="530"/>
        <end position="559"/>
    </location>
</feature>
<dbReference type="STRING" id="542762.A0A4S4EJK4"/>
<keyword evidence="3" id="KW-0863">Zinc-finger</keyword>
<sequence>MASSDDEDETVPHTVSNYDFVVDKDEPIAFSELPVQWNESEGLDGKSKQIFLHGTADNGLQKIYKQVTAWKFDLSDVKPEIAVLSKENNWIYLQRPRKSFEETIRTILITVHCLHFVKKNPETSGRSLWDYLSKVFSLYEVRPSENDLIDHTTLISEAVKRDETLAKSKFLVTFLEAKPRKKKVFDEDILTTAKAGFIVDDDMIDEFEEDDGSDEEEDLFDSVCSICDNGGDLLCCEGRCMRSFHATVEAGSESACESLGLSDEQVEAIQNFFCKNCQYKKHQCFACGELGSSDKLSGAEVFPCVSATCGRFYHPHCVAKLLHHGSAAEAEELQKKIAAGESFTCPIHKCSVCKLGENKMDPALQFAKIAFEDDEDQGIVQRAWEGLIPNRILIYCLEHLIDDELCTPDRNHIKFPDDGQQKKKQASQQLSSKVKVLQKERNLASQDAPRKRTHEKVQKGVDLSSNIKEGNSSEKRVRLSTGLDTSKKQKVADTSRRPLNNTAATKVGKSTTDANRASLGERLYALINKDSRNEDTSDSEHKQTLPDKPVAKEMSSSVPLDDDRKRRILALMKDATSSITLEEITKKHKVPVTHAYSSKNVVDKAITLGKVEGSVEALRAALQKLEQGCSIEDATAVFQPVLLHQMVRWKNKLKVYLAPFLYGMRYTSFGRHFTKVDKLKEILAGTQMDVVDIKRFITNKQQMGWIRLVNRIVDFCCGANDFSCLMKKKLDETGKKKCSYKNYDILQPKNDFNFEERDWMSVKLKELPPGSQLIMGLNPPFGVNAALANKFIDKALEFKPKLLILIVPKETERLDKKGYDLIWENNELLAGKSFYLPGSVDINDNQLEDWNVSTPPLYLWSHPDWTAKHKAIAQRQGHLAREQKQSHLEVHDKPLVPDHPMKDHEPNGQTSVALDDHPVQNEVHEQLQERQASVSESHKEGLPRGNGGREVHEQIQERRASVSESHKEGPPRGNGGREVHEQIQERRASVSESHKEGPPRGNGGREVHEQIQERRASVSESHKEGPPRGNGGREVHEQIQERRASVSESHKEGPPRGNGGREVHEQIQERRASVSESHKEGPPRGNGGREVHEQIQERRASVSESHKEGPPRGNGGREVHEQIQERRASVSESHKEGPPRGNGGREVHEQIQERRASVSESHKEGPPRGNGGREVHEQIQERRASVSESHKEGPPRGNGGREVHEQIQERRASVSESHKEGPPRGNGGREVHEQIQERRASVSESHKEDLPRGNGGREVHENRNHGQNRFNRDSKKKKKKHGGKKNGKGFGQTPQKTKERGRSSPASKMYDRVPRCSPPNSSRPLEVLKEGDRHFDQSVDGSRSHYRTGYEGSPADDIARRYGLNSEGPYSGPGPDYGVRNPEGQFGGYQRESTESRVYRPYVSGIEDTYARESAMRSQAGLYGQQGPNTFGQRSGFLAGSREISVPEKFSPEKIEIQRNFSSREILSREN</sequence>
<dbReference type="InterPro" id="IPR001965">
    <property type="entry name" value="Znf_PHD"/>
</dbReference>
<dbReference type="PANTHER" id="PTHR46235">
    <property type="entry name" value="PHD FINGER-CONTAINING PROTEIN DDB_G0268158"/>
    <property type="match status" value="1"/>
</dbReference>
<dbReference type="Gene3D" id="3.30.40.10">
    <property type="entry name" value="Zinc/RING finger domain, C3HC4 (zinc finger)"/>
    <property type="match status" value="2"/>
</dbReference>
<feature type="domain" description="Zinc finger PHD-type" evidence="7">
    <location>
        <begin position="283"/>
        <end position="349"/>
    </location>
</feature>
<dbReference type="Pfam" id="PF26055">
    <property type="entry name" value="Mtase_EDM2"/>
    <property type="match status" value="1"/>
</dbReference>
<feature type="compositionally biased region" description="Basic and acidic residues" evidence="6">
    <location>
        <begin position="893"/>
        <end position="906"/>
    </location>
</feature>
<dbReference type="Pfam" id="PF22908">
    <property type="entry name" value="PHD_NSD"/>
    <property type="match status" value="1"/>
</dbReference>
<dbReference type="Pfam" id="PF12047">
    <property type="entry name" value="DNMT1-RFD"/>
    <property type="match status" value="1"/>
</dbReference>
<dbReference type="InterPro" id="IPR055198">
    <property type="entry name" value="NSD_PHD"/>
</dbReference>
<dbReference type="CDD" id="cd15565">
    <property type="entry name" value="PHD2_NSD"/>
    <property type="match status" value="1"/>
</dbReference>
<dbReference type="InterPro" id="IPR058939">
    <property type="entry name" value="Mtase_EDM2"/>
</dbReference>
<organism evidence="8 9">
    <name type="scientific">Camellia sinensis var. sinensis</name>
    <name type="common">China tea</name>
    <dbReference type="NCBI Taxonomy" id="542762"/>
    <lineage>
        <taxon>Eukaryota</taxon>
        <taxon>Viridiplantae</taxon>
        <taxon>Streptophyta</taxon>
        <taxon>Embryophyta</taxon>
        <taxon>Tracheophyta</taxon>
        <taxon>Spermatophyta</taxon>
        <taxon>Magnoliopsida</taxon>
        <taxon>eudicotyledons</taxon>
        <taxon>Gunneridae</taxon>
        <taxon>Pentapetalae</taxon>
        <taxon>asterids</taxon>
        <taxon>Ericales</taxon>
        <taxon>Theaceae</taxon>
        <taxon>Camellia</taxon>
    </lineage>
</organism>
<feature type="compositionally biased region" description="Basic and acidic residues" evidence="6">
    <location>
        <begin position="530"/>
        <end position="551"/>
    </location>
</feature>
<gene>
    <name evidence="8" type="ORF">TEA_020622</name>
</gene>
<dbReference type="GO" id="GO:0008270">
    <property type="term" value="F:zinc ion binding"/>
    <property type="evidence" value="ECO:0007669"/>
    <property type="project" value="UniProtKB-KW"/>
</dbReference>
<evidence type="ECO:0000313" key="9">
    <source>
        <dbReference type="Proteomes" id="UP000306102"/>
    </source>
</evidence>
<feature type="compositionally biased region" description="Polar residues" evidence="6">
    <location>
        <begin position="497"/>
        <end position="515"/>
    </location>
</feature>
<evidence type="ECO:0000256" key="6">
    <source>
        <dbReference type="SAM" id="MobiDB-lite"/>
    </source>
</evidence>
<keyword evidence="4" id="KW-0862">Zinc</keyword>
<feature type="domain" description="Zinc finger PHD-type" evidence="7">
    <location>
        <begin position="223"/>
        <end position="278"/>
    </location>
</feature>
<feature type="region of interest" description="Disordered" evidence="6">
    <location>
        <begin position="893"/>
        <end position="1395"/>
    </location>
</feature>
<dbReference type="SMART" id="SM00249">
    <property type="entry name" value="PHD"/>
    <property type="match status" value="2"/>
</dbReference>
<keyword evidence="2" id="KW-0479">Metal-binding</keyword>
<dbReference type="InterPro" id="IPR013083">
    <property type="entry name" value="Znf_RING/FYVE/PHD"/>
</dbReference>
<feature type="region of interest" description="Disordered" evidence="6">
    <location>
        <begin position="415"/>
        <end position="515"/>
    </location>
</feature>
<keyword evidence="5" id="KW-0539">Nucleus</keyword>
<dbReference type="GO" id="GO:0005634">
    <property type="term" value="C:nucleus"/>
    <property type="evidence" value="ECO:0007669"/>
    <property type="project" value="UniProtKB-SubCell"/>
</dbReference>
<feature type="compositionally biased region" description="Low complexity" evidence="6">
    <location>
        <begin position="426"/>
        <end position="435"/>
    </location>
</feature>
<evidence type="ECO:0000259" key="7">
    <source>
        <dbReference type="SMART" id="SM00249"/>
    </source>
</evidence>
<evidence type="ECO:0000256" key="2">
    <source>
        <dbReference type="ARBA" id="ARBA00022723"/>
    </source>
</evidence>
<dbReference type="PANTHER" id="PTHR46235:SF3">
    <property type="entry name" value="PHD FINGER-CONTAINING PROTEIN DDB_G0268158"/>
    <property type="match status" value="1"/>
</dbReference>
<evidence type="ECO:0000256" key="5">
    <source>
        <dbReference type="ARBA" id="ARBA00023242"/>
    </source>
</evidence>
<evidence type="ECO:0000256" key="4">
    <source>
        <dbReference type="ARBA" id="ARBA00022833"/>
    </source>
</evidence>
<comment type="subcellular location">
    <subcellularLocation>
        <location evidence="1">Nucleus</location>
    </subcellularLocation>
</comment>
<evidence type="ECO:0000256" key="3">
    <source>
        <dbReference type="ARBA" id="ARBA00022771"/>
    </source>
</evidence>
<dbReference type="InterPro" id="IPR022702">
    <property type="entry name" value="Cytosine_MeTrfase1_RFD"/>
</dbReference>
<feature type="compositionally biased region" description="Basic and acidic residues" evidence="6">
    <location>
        <begin position="485"/>
        <end position="496"/>
    </location>
</feature>
<accession>A0A4S4EJK4</accession>
<feature type="compositionally biased region" description="Basic residues" evidence="6">
    <location>
        <begin position="1274"/>
        <end position="1287"/>
    </location>
</feature>
<feature type="compositionally biased region" description="Basic and acidic residues" evidence="6">
    <location>
        <begin position="1326"/>
        <end position="1337"/>
    </location>
</feature>
<evidence type="ECO:0000256" key="1">
    <source>
        <dbReference type="ARBA" id="ARBA00004123"/>
    </source>
</evidence>
<dbReference type="Proteomes" id="UP000306102">
    <property type="component" value="Unassembled WGS sequence"/>
</dbReference>